<proteinExistence type="predicted"/>
<name>A0ABV6PXW8_9BURK</name>
<gene>
    <name evidence="2" type="ORF">ACFFGG_17610</name>
</gene>
<dbReference type="EMBL" id="JBHLTN010000043">
    <property type="protein sequence ID" value="MFC0594369.1"/>
    <property type="molecule type" value="Genomic_DNA"/>
</dbReference>
<accession>A0ABV6PXW8</accession>
<protein>
    <submittedName>
        <fullName evidence="2">Uncharacterized protein</fullName>
    </submittedName>
</protein>
<organism evidence="2 3">
    <name type="scientific">Ottowia pentelensis</name>
    <dbReference type="NCBI Taxonomy" id="511108"/>
    <lineage>
        <taxon>Bacteria</taxon>
        <taxon>Pseudomonadati</taxon>
        <taxon>Pseudomonadota</taxon>
        <taxon>Betaproteobacteria</taxon>
        <taxon>Burkholderiales</taxon>
        <taxon>Comamonadaceae</taxon>
        <taxon>Ottowia</taxon>
    </lineage>
</organism>
<feature type="region of interest" description="Disordered" evidence="1">
    <location>
        <begin position="1"/>
        <end position="30"/>
    </location>
</feature>
<evidence type="ECO:0000313" key="2">
    <source>
        <dbReference type="EMBL" id="MFC0594369.1"/>
    </source>
</evidence>
<dbReference type="Proteomes" id="UP001589834">
    <property type="component" value="Unassembled WGS sequence"/>
</dbReference>
<evidence type="ECO:0000313" key="3">
    <source>
        <dbReference type="Proteomes" id="UP001589834"/>
    </source>
</evidence>
<keyword evidence="3" id="KW-1185">Reference proteome</keyword>
<comment type="caution">
    <text evidence="2">The sequence shown here is derived from an EMBL/GenBank/DDBJ whole genome shotgun (WGS) entry which is preliminary data.</text>
</comment>
<sequence length="53" mass="6226">MMKGVESKDETADEAAERRGREEHAKDAEEFKIQIEIRLNPLPGKRRQLLFEE</sequence>
<evidence type="ECO:0000256" key="1">
    <source>
        <dbReference type="SAM" id="MobiDB-lite"/>
    </source>
</evidence>
<reference evidence="2 3" key="1">
    <citation type="submission" date="2024-09" db="EMBL/GenBank/DDBJ databases">
        <authorList>
            <person name="Sun Q."/>
            <person name="Mori K."/>
        </authorList>
    </citation>
    <scope>NUCLEOTIDE SEQUENCE [LARGE SCALE GENOMIC DNA]</scope>
    <source>
        <strain evidence="2 3">NCAIM B.02336</strain>
    </source>
</reference>
<dbReference type="RefSeq" id="WP_377485042.1">
    <property type="nucleotide sequence ID" value="NZ_JBHLTN010000043.1"/>
</dbReference>